<protein>
    <recommendedName>
        <fullName evidence="4">DUF2690 domain-containing protein</fullName>
    </recommendedName>
</protein>
<name>A0A849A6P3_9ACTN</name>
<dbReference type="EMBL" id="JABEND010000002">
    <property type="protein sequence ID" value="NNG34778.1"/>
    <property type="molecule type" value="Genomic_DNA"/>
</dbReference>
<gene>
    <name evidence="2" type="ORF">HKD39_03375</name>
</gene>
<accession>A0A849A6P3</accession>
<reference evidence="2 3" key="1">
    <citation type="submission" date="2020-05" db="EMBL/GenBank/DDBJ databases">
        <title>Nakamurella sp. DB0629 isolated from air conditioner.</title>
        <authorList>
            <person name="Kim D.H."/>
            <person name="Kim D.-U."/>
        </authorList>
    </citation>
    <scope>NUCLEOTIDE SEQUENCE [LARGE SCALE GENOMIC DNA]</scope>
    <source>
        <strain evidence="2 3">DB0629</strain>
    </source>
</reference>
<keyword evidence="1" id="KW-0732">Signal</keyword>
<comment type="caution">
    <text evidence="2">The sequence shown here is derived from an EMBL/GenBank/DDBJ whole genome shotgun (WGS) entry which is preliminary data.</text>
</comment>
<evidence type="ECO:0000256" key="1">
    <source>
        <dbReference type="SAM" id="SignalP"/>
    </source>
</evidence>
<evidence type="ECO:0000313" key="2">
    <source>
        <dbReference type="EMBL" id="NNG34778.1"/>
    </source>
</evidence>
<keyword evidence="3" id="KW-1185">Reference proteome</keyword>
<evidence type="ECO:0000313" key="3">
    <source>
        <dbReference type="Proteomes" id="UP000562984"/>
    </source>
</evidence>
<sequence length="187" mass="20356">MFTLAKPLAASAAAVALALASVAAPAQAATPGGHPAGPPVSFYNDKSPDLQIKGATGLYRCSDSRSTIDHRDTPFGTLYLFRSKRCHTYWTTFVVNATYAGRVGVDRSCQYQLAADVITADVDYRYRDDLAPIRRRPLTLHSGRVFQTKMADGLKTGYQVVKARSVIRHVASGTTMSVQKTGPFELW</sequence>
<organism evidence="2 3">
    <name type="scientific">Nakamurella aerolata</name>
    <dbReference type="NCBI Taxonomy" id="1656892"/>
    <lineage>
        <taxon>Bacteria</taxon>
        <taxon>Bacillati</taxon>
        <taxon>Actinomycetota</taxon>
        <taxon>Actinomycetes</taxon>
        <taxon>Nakamurellales</taxon>
        <taxon>Nakamurellaceae</taxon>
        <taxon>Nakamurella</taxon>
    </lineage>
</organism>
<proteinExistence type="predicted"/>
<feature type="signal peptide" evidence="1">
    <location>
        <begin position="1"/>
        <end position="28"/>
    </location>
</feature>
<dbReference type="AlphaFoldDB" id="A0A849A6P3"/>
<dbReference type="RefSeq" id="WP_171198463.1">
    <property type="nucleotide sequence ID" value="NZ_JABEND010000002.1"/>
</dbReference>
<evidence type="ECO:0008006" key="4">
    <source>
        <dbReference type="Google" id="ProtNLM"/>
    </source>
</evidence>
<dbReference type="Proteomes" id="UP000562984">
    <property type="component" value="Unassembled WGS sequence"/>
</dbReference>
<feature type="chain" id="PRO_5032534165" description="DUF2690 domain-containing protein" evidence="1">
    <location>
        <begin position="29"/>
        <end position="187"/>
    </location>
</feature>